<feature type="transmembrane region" description="Helical" evidence="3">
    <location>
        <begin position="299"/>
        <end position="322"/>
    </location>
</feature>
<gene>
    <name evidence="6" type="ORF">MBOU_26320</name>
</gene>
<proteinExistence type="inferred from homology"/>
<dbReference type="GO" id="GO:0052572">
    <property type="term" value="P:response to host immune response"/>
    <property type="evidence" value="ECO:0007669"/>
    <property type="project" value="TreeGrafter"/>
</dbReference>
<feature type="region of interest" description="Disordered" evidence="2">
    <location>
        <begin position="388"/>
        <end position="425"/>
    </location>
</feature>
<sequence length="573" mass="58690">MSAPIWMAAPPEMHSALLSSGPGPGPLHAAAQAWLSLSTAYTETADELTALLAAVQAGDWEGPTSMAYVAGHLPYLGWLVQASADAAAIAAQHETAASAYTSALAAMPTLAELAANHATHGALVATNFFGVNTIPIALNEADYARMWVQAATVMSTYQTIASTALAAAPQTTAAPQIVVAEADAQQVAAAEALPLPPDQQMDFFRWLQDIGYIDFYDTYVQPLINALSELPYFQAMFSGFDPYLVILGNPLTYFSPFNIAFALGYPMDIGSYVAFLSQMFAFVALDLTAAFASGNPATIGFTILFVTVEIIGTVITDTIALLKTLLEQTLVIIAAVVPLLITPLVPLAAGAVLAPIGIKGLATLAAVPPPPAPVAPIPPSLAALAPTVPSSAPAPTPAPAEATVSPATPTTSPPPTAAPPTVTGAGIPTPMAAFDYLMGGLSSDAKRSAATGARKKAADSDAAEAPAAAVPAQAQAAAKRRKRAKAKEIDRGWGFMDLESDNDLAEPSVGASNQGGGTLGFAGTVRRDDGGRAAGLITLVDAAYDGPRAPVMPSTWDPDAGASPEVPPDSPER</sequence>
<dbReference type="FunFam" id="1.20.1260.20:FF:000001">
    <property type="entry name" value="PPE family protein PPE41"/>
    <property type="match status" value="1"/>
</dbReference>
<dbReference type="EMBL" id="BLKZ01000001">
    <property type="protein sequence ID" value="GFG90590.1"/>
    <property type="molecule type" value="Genomic_DNA"/>
</dbReference>
<evidence type="ECO:0000256" key="1">
    <source>
        <dbReference type="ARBA" id="ARBA00010652"/>
    </source>
</evidence>
<protein>
    <recommendedName>
        <fullName evidence="8">PPE family protein</fullName>
    </recommendedName>
</protein>
<dbReference type="PANTHER" id="PTHR46766">
    <property type="entry name" value="GLUTAMINE-RICH PROTEIN 2"/>
    <property type="match status" value="1"/>
</dbReference>
<dbReference type="Pfam" id="PF18878">
    <property type="entry name" value="PPE-PPW"/>
    <property type="match status" value="1"/>
</dbReference>
<feature type="region of interest" description="Disordered" evidence="2">
    <location>
        <begin position="546"/>
        <end position="573"/>
    </location>
</feature>
<accession>A0A7I9YPI5</accession>
<feature type="domain" description="PPE-PPW subfamily C-terminal" evidence="5">
    <location>
        <begin position="511"/>
        <end position="556"/>
    </location>
</feature>
<keyword evidence="3" id="KW-0472">Membrane</keyword>
<dbReference type="Gene3D" id="1.20.1260.20">
    <property type="entry name" value="PPE superfamily"/>
    <property type="match status" value="1"/>
</dbReference>
<evidence type="ECO:0000313" key="7">
    <source>
        <dbReference type="Proteomes" id="UP000465360"/>
    </source>
</evidence>
<dbReference type="InterPro" id="IPR043641">
    <property type="entry name" value="PPE-PPW_C"/>
</dbReference>
<evidence type="ECO:0000259" key="4">
    <source>
        <dbReference type="Pfam" id="PF00823"/>
    </source>
</evidence>
<dbReference type="InterPro" id="IPR038332">
    <property type="entry name" value="PPE_sf"/>
</dbReference>
<evidence type="ECO:0000256" key="3">
    <source>
        <dbReference type="SAM" id="Phobius"/>
    </source>
</evidence>
<comment type="similarity">
    <text evidence="1">Belongs to the mycobacterial PPE family.</text>
</comment>
<feature type="transmembrane region" description="Helical" evidence="3">
    <location>
        <begin position="329"/>
        <end position="354"/>
    </location>
</feature>
<dbReference type="Proteomes" id="UP000465360">
    <property type="component" value="Unassembled WGS sequence"/>
</dbReference>
<dbReference type="PANTHER" id="PTHR46766:SF1">
    <property type="entry name" value="GLUTAMINE-RICH PROTEIN 2"/>
    <property type="match status" value="1"/>
</dbReference>
<reference evidence="6 7" key="1">
    <citation type="journal article" date="2019" name="Emerg. Microbes Infect.">
        <title>Comprehensive subspecies identification of 175 nontuberculous mycobacteria species based on 7547 genomic profiles.</title>
        <authorList>
            <person name="Matsumoto Y."/>
            <person name="Kinjo T."/>
            <person name="Motooka D."/>
            <person name="Nabeya D."/>
            <person name="Jung N."/>
            <person name="Uechi K."/>
            <person name="Horii T."/>
            <person name="Iida T."/>
            <person name="Fujita J."/>
            <person name="Nakamura S."/>
        </authorList>
    </citation>
    <scope>NUCLEOTIDE SEQUENCE [LARGE SCALE GENOMIC DNA]</scope>
    <source>
        <strain evidence="6 7">JCM 30725</strain>
    </source>
</reference>
<evidence type="ECO:0000313" key="6">
    <source>
        <dbReference type="EMBL" id="GFG90590.1"/>
    </source>
</evidence>
<dbReference type="Pfam" id="PF00823">
    <property type="entry name" value="PPE"/>
    <property type="match status" value="1"/>
</dbReference>
<keyword evidence="3" id="KW-0812">Transmembrane</keyword>
<evidence type="ECO:0008006" key="8">
    <source>
        <dbReference type="Google" id="ProtNLM"/>
    </source>
</evidence>
<dbReference type="SUPFAM" id="SSF140459">
    <property type="entry name" value="PE/PPE dimer-like"/>
    <property type="match status" value="1"/>
</dbReference>
<feature type="transmembrane region" description="Helical" evidence="3">
    <location>
        <begin position="272"/>
        <end position="293"/>
    </location>
</feature>
<comment type="caution">
    <text evidence="6">The sequence shown here is derived from an EMBL/GenBank/DDBJ whole genome shotgun (WGS) entry which is preliminary data.</text>
</comment>
<evidence type="ECO:0000259" key="5">
    <source>
        <dbReference type="Pfam" id="PF18878"/>
    </source>
</evidence>
<keyword evidence="7" id="KW-1185">Reference proteome</keyword>
<feature type="transmembrane region" description="Helical" evidence="3">
    <location>
        <begin position="243"/>
        <end position="265"/>
    </location>
</feature>
<organism evidence="6 7">
    <name type="scientific">Mycobacterium bourgelatii</name>
    <dbReference type="NCBI Taxonomy" id="1273442"/>
    <lineage>
        <taxon>Bacteria</taxon>
        <taxon>Bacillati</taxon>
        <taxon>Actinomycetota</taxon>
        <taxon>Actinomycetes</taxon>
        <taxon>Mycobacteriales</taxon>
        <taxon>Mycobacteriaceae</taxon>
        <taxon>Mycobacterium</taxon>
    </lineage>
</organism>
<feature type="domain" description="PPE" evidence="4">
    <location>
        <begin position="6"/>
        <end position="168"/>
    </location>
</feature>
<name>A0A7I9YPI5_MYCBU</name>
<evidence type="ECO:0000256" key="2">
    <source>
        <dbReference type="SAM" id="MobiDB-lite"/>
    </source>
</evidence>
<keyword evidence="3" id="KW-1133">Transmembrane helix</keyword>
<dbReference type="RefSeq" id="WP_163712461.1">
    <property type="nucleotide sequence ID" value="NZ_BLKZ01000001.1"/>
</dbReference>
<dbReference type="InterPro" id="IPR000030">
    <property type="entry name" value="PPE_dom"/>
</dbReference>
<feature type="compositionally biased region" description="Low complexity" evidence="2">
    <location>
        <begin position="399"/>
        <end position="410"/>
    </location>
</feature>
<dbReference type="AlphaFoldDB" id="A0A7I9YPI5"/>